<organism evidence="9 10">
    <name type="scientific">Hymenobacter mucosus</name>
    <dbReference type="NCBI Taxonomy" id="1411120"/>
    <lineage>
        <taxon>Bacteria</taxon>
        <taxon>Pseudomonadati</taxon>
        <taxon>Bacteroidota</taxon>
        <taxon>Cytophagia</taxon>
        <taxon>Cytophagales</taxon>
        <taxon>Hymenobacteraceae</taxon>
        <taxon>Hymenobacter</taxon>
    </lineage>
</organism>
<dbReference type="PROSITE" id="PS50109">
    <property type="entry name" value="HIS_KIN"/>
    <property type="match status" value="1"/>
</dbReference>
<sequence length="965" mass="105982">MSLSPDVELLLAALPQPCLLLSPAFVIEAVSDAYLAATLTRREQLVGQTIFAAFPDNPQTPQAQGPRNLLASLQQVLATGQPHQMAPQRYDVPDPARPGQFVERHWQPRNSPVLDAQGRVAHLLHVAQDVTADVQAHARLLDSQAAAEAARAEAEMQRQRFYELLMQLPAHVAVHEGPDQVFTLVNPYYQRLAPGRDLLGQPIREAWPELVGQGILDVLDGVYRTGEPFVGTELPFQVDFARAGQPEQVYFNAFFLPLRGPEGQVRGVLDFSYDVTEQVRARQQLQQLNQELEARVAERTAQLAAALARAEQQHQLLHQLLGQVPASLAALAGPEHRHVFSNDAYRAWTGQRAAENVPLAACCPELAAQGFVARLDEVYRTGRPFAEAELALALHDPATGQRVPRFADVLCQPLTDGAGQVTGTLVFSVDVTEQVRARRQNEALQAQVLAAAQAQAQERELQRQRLHRFFEQAPAAVAILSGPDLVYELVNPGYQALFPDRPLAGQPLLRAFPEIAGHPVHHTFRQVYETGRTHQELGMCIPVARTAGGPLEERYFNYIQQARHDEHGQVDGVLVFAFEVTAQVQAQQRAERSEARFRHLAETTPMVVWEADAQGQTTYLSPHWERFTTAANGQGLGWQQYVHPDDQQPFLQAWLAAVAGGQPFQAELRLRVAATGQYRWHLDRAVPVLGTAGNVLQWVGAAIDIHEQKQAEQGFQDVAHQLTAANAQLTRTNRDLDNFIYTASHDLKSPITNIEGLLLALRQHLAEDGPAQALVPQLLDMMQGAVERFQLTIAQLTDLTRLQQAPDEAPETVDLTALVEAVCLDLGPALTAARAQVQVDVAACPTVSFTPRHLRSIVYNLLSNAVKYADPARHPVVQLRAHCTPRAVFLAVTDNGLGLTEEQQAQLFGLFRRLHSHVEGSGVGLYTVKKIVDNAGGTITVRSQPGQGSTFTIQLPLAAGEPAAG</sequence>
<dbReference type="InterPro" id="IPR003594">
    <property type="entry name" value="HATPase_dom"/>
</dbReference>
<dbReference type="CDD" id="cd00130">
    <property type="entry name" value="PAS"/>
    <property type="match status" value="1"/>
</dbReference>
<dbReference type="Proteomes" id="UP000198310">
    <property type="component" value="Unassembled WGS sequence"/>
</dbReference>
<evidence type="ECO:0000256" key="4">
    <source>
        <dbReference type="ARBA" id="ARBA00022679"/>
    </source>
</evidence>
<dbReference type="EC" id="2.7.13.3" evidence="2"/>
<keyword evidence="5" id="KW-0418">Kinase</keyword>
<dbReference type="GO" id="GO:0000155">
    <property type="term" value="F:phosphorelay sensor kinase activity"/>
    <property type="evidence" value="ECO:0007669"/>
    <property type="project" value="InterPro"/>
</dbReference>
<gene>
    <name evidence="9" type="ORF">SAMN06269173_11076</name>
</gene>
<feature type="domain" description="Histidine kinase" evidence="7">
    <location>
        <begin position="742"/>
        <end position="959"/>
    </location>
</feature>
<feature type="domain" description="PAC" evidence="8">
    <location>
        <begin position="232"/>
        <end position="287"/>
    </location>
</feature>
<evidence type="ECO:0000256" key="6">
    <source>
        <dbReference type="SAM" id="Coils"/>
    </source>
</evidence>
<dbReference type="PRINTS" id="PR00344">
    <property type="entry name" value="BCTRLSENSOR"/>
</dbReference>
<keyword evidence="10" id="KW-1185">Reference proteome</keyword>
<dbReference type="InterPro" id="IPR003661">
    <property type="entry name" value="HisK_dim/P_dom"/>
</dbReference>
<dbReference type="SUPFAM" id="SSF47384">
    <property type="entry name" value="Homodimeric domain of signal transducing histidine kinase"/>
    <property type="match status" value="1"/>
</dbReference>
<dbReference type="CDD" id="cd00082">
    <property type="entry name" value="HisKA"/>
    <property type="match status" value="1"/>
</dbReference>
<accession>A0A238ZZZ6</accession>
<evidence type="ECO:0000256" key="1">
    <source>
        <dbReference type="ARBA" id="ARBA00000085"/>
    </source>
</evidence>
<dbReference type="SMART" id="SM00086">
    <property type="entry name" value="PAC"/>
    <property type="match status" value="2"/>
</dbReference>
<evidence type="ECO:0000313" key="9">
    <source>
        <dbReference type="EMBL" id="SNR88438.1"/>
    </source>
</evidence>
<dbReference type="SMART" id="SM00388">
    <property type="entry name" value="HisKA"/>
    <property type="match status" value="1"/>
</dbReference>
<dbReference type="InterPro" id="IPR013655">
    <property type="entry name" value="PAS_fold_3"/>
</dbReference>
<evidence type="ECO:0000256" key="2">
    <source>
        <dbReference type="ARBA" id="ARBA00012438"/>
    </source>
</evidence>
<dbReference type="Pfam" id="PF02518">
    <property type="entry name" value="HATPase_c"/>
    <property type="match status" value="1"/>
</dbReference>
<dbReference type="InterPro" id="IPR036890">
    <property type="entry name" value="HATPase_C_sf"/>
</dbReference>
<dbReference type="Gene3D" id="3.30.565.10">
    <property type="entry name" value="Histidine kinase-like ATPase, C-terminal domain"/>
    <property type="match status" value="1"/>
</dbReference>
<dbReference type="Pfam" id="PF08448">
    <property type="entry name" value="PAS_4"/>
    <property type="match status" value="4"/>
</dbReference>
<keyword evidence="3" id="KW-0597">Phosphoprotein</keyword>
<keyword evidence="6" id="KW-0175">Coiled coil</keyword>
<proteinExistence type="predicted"/>
<dbReference type="PANTHER" id="PTHR43304">
    <property type="entry name" value="PHYTOCHROME-LIKE PROTEIN CPH1"/>
    <property type="match status" value="1"/>
</dbReference>
<dbReference type="InterPro" id="IPR001610">
    <property type="entry name" value="PAC"/>
</dbReference>
<dbReference type="EMBL" id="FZNS01000010">
    <property type="protein sequence ID" value="SNR88438.1"/>
    <property type="molecule type" value="Genomic_DNA"/>
</dbReference>
<evidence type="ECO:0000256" key="3">
    <source>
        <dbReference type="ARBA" id="ARBA00022553"/>
    </source>
</evidence>
<dbReference type="Pfam" id="PF08447">
    <property type="entry name" value="PAS_3"/>
    <property type="match status" value="1"/>
</dbReference>
<dbReference type="RefSeq" id="WP_089333752.1">
    <property type="nucleotide sequence ID" value="NZ_FZNS01000010.1"/>
</dbReference>
<protein>
    <recommendedName>
        <fullName evidence="2">histidine kinase</fullName>
        <ecNumber evidence="2">2.7.13.3</ecNumber>
    </recommendedName>
</protein>
<feature type="domain" description="PAC" evidence="8">
    <location>
        <begin position="664"/>
        <end position="717"/>
    </location>
</feature>
<keyword evidence="4" id="KW-0808">Transferase</keyword>
<feature type="coiled-coil region" evidence="6">
    <location>
        <begin position="275"/>
        <end position="309"/>
    </location>
</feature>
<dbReference type="FunFam" id="3.30.450.20:FF:000099">
    <property type="entry name" value="Sensory box sensor histidine kinase"/>
    <property type="match status" value="1"/>
</dbReference>
<dbReference type="InterPro" id="IPR036097">
    <property type="entry name" value="HisK_dim/P_sf"/>
</dbReference>
<dbReference type="PROSITE" id="PS50113">
    <property type="entry name" value="PAC"/>
    <property type="match status" value="2"/>
</dbReference>
<evidence type="ECO:0000313" key="10">
    <source>
        <dbReference type="Proteomes" id="UP000198310"/>
    </source>
</evidence>
<dbReference type="NCBIfam" id="TIGR00229">
    <property type="entry name" value="sensory_box"/>
    <property type="match status" value="1"/>
</dbReference>
<dbReference type="SUPFAM" id="SSF55785">
    <property type="entry name" value="PYP-like sensor domain (PAS domain)"/>
    <property type="match status" value="5"/>
</dbReference>
<dbReference type="SMART" id="SM00387">
    <property type="entry name" value="HATPase_c"/>
    <property type="match status" value="1"/>
</dbReference>
<dbReference type="PANTHER" id="PTHR43304:SF1">
    <property type="entry name" value="PAC DOMAIN-CONTAINING PROTEIN"/>
    <property type="match status" value="1"/>
</dbReference>
<dbReference type="AlphaFoldDB" id="A0A238ZZZ6"/>
<dbReference type="SUPFAM" id="SSF55874">
    <property type="entry name" value="ATPase domain of HSP90 chaperone/DNA topoisomerase II/histidine kinase"/>
    <property type="match status" value="1"/>
</dbReference>
<name>A0A238ZZZ6_9BACT</name>
<dbReference type="Pfam" id="PF00512">
    <property type="entry name" value="HisKA"/>
    <property type="match status" value="1"/>
</dbReference>
<evidence type="ECO:0000259" key="8">
    <source>
        <dbReference type="PROSITE" id="PS50113"/>
    </source>
</evidence>
<dbReference type="InterPro" id="IPR005467">
    <property type="entry name" value="His_kinase_dom"/>
</dbReference>
<dbReference type="InterPro" id="IPR000700">
    <property type="entry name" value="PAS-assoc_C"/>
</dbReference>
<dbReference type="InterPro" id="IPR004358">
    <property type="entry name" value="Sig_transdc_His_kin-like_C"/>
</dbReference>
<evidence type="ECO:0000256" key="5">
    <source>
        <dbReference type="ARBA" id="ARBA00022777"/>
    </source>
</evidence>
<dbReference type="InterPro" id="IPR000014">
    <property type="entry name" value="PAS"/>
</dbReference>
<dbReference type="Gene3D" id="1.10.287.130">
    <property type="match status" value="1"/>
</dbReference>
<evidence type="ECO:0000259" key="7">
    <source>
        <dbReference type="PROSITE" id="PS50109"/>
    </source>
</evidence>
<reference evidence="10" key="1">
    <citation type="submission" date="2017-06" db="EMBL/GenBank/DDBJ databases">
        <authorList>
            <person name="Varghese N."/>
            <person name="Submissions S."/>
        </authorList>
    </citation>
    <scope>NUCLEOTIDE SEQUENCE [LARGE SCALE GENOMIC DNA]</scope>
    <source>
        <strain evidence="10">DSM 28041</strain>
    </source>
</reference>
<dbReference type="InterPro" id="IPR035965">
    <property type="entry name" value="PAS-like_dom_sf"/>
</dbReference>
<dbReference type="InterPro" id="IPR052162">
    <property type="entry name" value="Sensor_kinase/Photoreceptor"/>
</dbReference>
<dbReference type="SMART" id="SM00091">
    <property type="entry name" value="PAS"/>
    <property type="match status" value="5"/>
</dbReference>
<dbReference type="Gene3D" id="3.30.450.20">
    <property type="entry name" value="PAS domain"/>
    <property type="match status" value="5"/>
</dbReference>
<comment type="catalytic activity">
    <reaction evidence="1">
        <text>ATP + protein L-histidine = ADP + protein N-phospho-L-histidine.</text>
        <dbReference type="EC" id="2.7.13.3"/>
    </reaction>
</comment>
<dbReference type="InterPro" id="IPR013656">
    <property type="entry name" value="PAS_4"/>
</dbReference>